<accession>A0A9J6A5Y5</accession>
<name>A0A9J6A5Y5_SOLCO</name>
<dbReference type="EMBL" id="JACXVP010000002">
    <property type="protein sequence ID" value="KAG5619778.1"/>
    <property type="molecule type" value="Genomic_DNA"/>
</dbReference>
<evidence type="ECO:0000313" key="2">
    <source>
        <dbReference type="Proteomes" id="UP000824120"/>
    </source>
</evidence>
<protein>
    <submittedName>
        <fullName evidence="1">Uncharacterized protein</fullName>
    </submittedName>
</protein>
<dbReference type="AlphaFoldDB" id="A0A9J6A5Y5"/>
<organism evidence="1 2">
    <name type="scientific">Solanum commersonii</name>
    <name type="common">Commerson's wild potato</name>
    <name type="synonym">Commerson's nightshade</name>
    <dbReference type="NCBI Taxonomy" id="4109"/>
    <lineage>
        <taxon>Eukaryota</taxon>
        <taxon>Viridiplantae</taxon>
        <taxon>Streptophyta</taxon>
        <taxon>Embryophyta</taxon>
        <taxon>Tracheophyta</taxon>
        <taxon>Spermatophyta</taxon>
        <taxon>Magnoliopsida</taxon>
        <taxon>eudicotyledons</taxon>
        <taxon>Gunneridae</taxon>
        <taxon>Pentapetalae</taxon>
        <taxon>asterids</taxon>
        <taxon>lamiids</taxon>
        <taxon>Solanales</taxon>
        <taxon>Solanaceae</taxon>
        <taxon>Solanoideae</taxon>
        <taxon>Solaneae</taxon>
        <taxon>Solanum</taxon>
    </lineage>
</organism>
<dbReference type="Proteomes" id="UP000824120">
    <property type="component" value="Chromosome 2"/>
</dbReference>
<keyword evidence="2" id="KW-1185">Reference proteome</keyword>
<evidence type="ECO:0000313" key="1">
    <source>
        <dbReference type="EMBL" id="KAG5619778.1"/>
    </source>
</evidence>
<gene>
    <name evidence="1" type="ORF">H5410_004996</name>
</gene>
<sequence length="95" mass="11355">MYQLHEIHCDTLYPSGQKLSKYITHTNLLDFVTRISIIEKDLLADEIIMIIHFHLRNKNINVVVKFNIVSRKYGFFLEVIIDLYRDRCELIDIQC</sequence>
<reference evidence="1 2" key="1">
    <citation type="submission" date="2020-09" db="EMBL/GenBank/DDBJ databases">
        <title>De no assembly of potato wild relative species, Solanum commersonii.</title>
        <authorList>
            <person name="Cho K."/>
        </authorList>
    </citation>
    <scope>NUCLEOTIDE SEQUENCE [LARGE SCALE GENOMIC DNA]</scope>
    <source>
        <strain evidence="1">LZ3.2</strain>
        <tissue evidence="1">Leaf</tissue>
    </source>
</reference>
<comment type="caution">
    <text evidence="1">The sequence shown here is derived from an EMBL/GenBank/DDBJ whole genome shotgun (WGS) entry which is preliminary data.</text>
</comment>
<proteinExistence type="predicted"/>